<dbReference type="InterPro" id="IPR029016">
    <property type="entry name" value="GAF-like_dom_sf"/>
</dbReference>
<dbReference type="PANTHER" id="PTHR11347">
    <property type="entry name" value="CYCLIC NUCLEOTIDE PHOSPHODIESTERASE"/>
    <property type="match status" value="1"/>
</dbReference>
<dbReference type="InterPro" id="IPR003607">
    <property type="entry name" value="HD/PDEase_dom"/>
</dbReference>
<dbReference type="EMBL" id="JAPFFF010000005">
    <property type="protein sequence ID" value="KAK8888732.1"/>
    <property type="molecule type" value="Genomic_DNA"/>
</dbReference>
<dbReference type="InterPro" id="IPR002073">
    <property type="entry name" value="PDEase_catalytic_dom"/>
</dbReference>
<dbReference type="Gene3D" id="3.30.450.40">
    <property type="match status" value="2"/>
</dbReference>
<dbReference type="Proteomes" id="UP001470230">
    <property type="component" value="Unassembled WGS sequence"/>
</dbReference>
<dbReference type="InterPro" id="IPR003018">
    <property type="entry name" value="GAF"/>
</dbReference>
<dbReference type="Pfam" id="PF01590">
    <property type="entry name" value="GAF"/>
    <property type="match status" value="1"/>
</dbReference>
<dbReference type="Gene3D" id="1.10.1300.10">
    <property type="entry name" value="3'5'-cyclic nucleotide phosphodiesterase, catalytic domain"/>
    <property type="match status" value="1"/>
</dbReference>
<dbReference type="Pfam" id="PF00233">
    <property type="entry name" value="PDEase_I"/>
    <property type="match status" value="1"/>
</dbReference>
<feature type="region of interest" description="Disordered" evidence="4">
    <location>
        <begin position="49"/>
        <end position="68"/>
    </location>
</feature>
<evidence type="ECO:0000259" key="5">
    <source>
        <dbReference type="PROSITE" id="PS51845"/>
    </source>
</evidence>
<feature type="domain" description="PDEase" evidence="5">
    <location>
        <begin position="840"/>
        <end position="1161"/>
    </location>
</feature>
<dbReference type="SUPFAM" id="SSF109604">
    <property type="entry name" value="HD-domain/PDEase-like"/>
    <property type="match status" value="1"/>
</dbReference>
<dbReference type="InterPro" id="IPR023088">
    <property type="entry name" value="PDEase"/>
</dbReference>
<name>A0ABR2KCX0_9EUKA</name>
<comment type="caution">
    <text evidence="6">The sequence shown here is derived from an EMBL/GenBank/DDBJ whole genome shotgun (WGS) entry which is preliminary data.</text>
</comment>
<accession>A0ABR2KCX0</accession>
<gene>
    <name evidence="6" type="ORF">M9Y10_033466</name>
</gene>
<protein>
    <recommendedName>
        <fullName evidence="5">PDEase domain-containing protein</fullName>
    </recommendedName>
</protein>
<keyword evidence="2" id="KW-0479">Metal-binding</keyword>
<sequence>MKHYGIDPRKRDNVQLTHASTTTINGNYNPYKKNSKPSKSQKITYPKNATRSLSQNSFPKPSLENNSNSMTMASRIEKMNLIFDLFIQSIQDEPLHTCLERASRDIFGTQTANCWEIIINYDNFAYNLNTINASEDRNNEEYDNNAFIYSQHIAKQIEVKTTKSLLSQYFKTHIDKGSDQSNYIQKYSYPPSDPDFNTDYDYPFPTIHIPIFDEDDRLGYILQIVYNSKSEKEPFTPEEEKLANLFSIKLSMYSHLFCMSDTLNIMKNQTFKSGIHSISNRNEQILVSEIHHKLKNLFKCRTVEFWANDVFDTCCHKYNENAGKFIPVSRECGVVRELFEGNIDFISLPNVKDSLYYSAEYDGRNDESVMMHLIIIDGNNYAIVFRGKSKEKFSVTDERLIKYFVPILVNLFIDCHKKQNQLKKDADNDRNEDGSNLTSARLLDTDKNNEFAERLKALLEVAEIISGVLDIDILIPTIMERACSLLNTERCSLFLVDPVKQELITRFHGGLNRSIRIPLKKGIVGHTAVTGQIVNIKDAYSDERFDNHVDLATGFRTKTILTVPIYNNRGEIAGVTEMINKFDDGVFDEDDIKMLMAFNVFCGISLDNAKLYNSSLNLTRQLRSFVEMSNAMNNNKQIHNVLEQILSGAQEIINAARATIFMKEGDDLLPFVSIGDDVKYNTLFADEVMSNENHQPYIFTREEIFIRVQSLSDKPIDGFTATPLSASKNSSSAASTSSTKGLTRIASCLVHDDDNVFGNPADDLYSENICDIPLVSSEAKVLGVLELSSAGKIMPEDLKLLDCFAVFATVSIERSELQEIAKLGQSEVLIKQYLTMDERKENDIPSKMKLDIDTDVLLSINFDAVAYDGSGHFKVLWAIADYYGILKEFNINNDKFFRFMVEISQTYKKVPYHNWRHAVDVCQFTAYEVKLANLKNVFTKFELLGFLVSAICHDANHDGFTNTYNEKAETPLGILYKNQSVMETHHCTVAITVMSKEECNLFSNLNSDQFKNMWNLIFQLILITDMAKHFNFLKEISADLDKDGHYDMTKPENRLKVMQLILKCGDISNVSRPFELADKWCDVLCEEFFRQGDLEKANGMEYTSTNNDREHLDKPKSQIGFYTFVCLPLYQLAARVLPELQANVDQVQSNLAIWKAASEKGNENTES</sequence>
<evidence type="ECO:0000256" key="4">
    <source>
        <dbReference type="SAM" id="MobiDB-lite"/>
    </source>
</evidence>
<keyword evidence="1" id="KW-0140">cGMP</keyword>
<dbReference type="SMART" id="SM00065">
    <property type="entry name" value="GAF"/>
    <property type="match status" value="2"/>
</dbReference>
<dbReference type="PRINTS" id="PR00387">
    <property type="entry name" value="PDIESTERASE1"/>
</dbReference>
<evidence type="ECO:0000313" key="6">
    <source>
        <dbReference type="EMBL" id="KAK8888732.1"/>
    </source>
</evidence>
<proteinExistence type="predicted"/>
<evidence type="ECO:0000256" key="1">
    <source>
        <dbReference type="ARBA" id="ARBA00022535"/>
    </source>
</evidence>
<organism evidence="6 7">
    <name type="scientific">Tritrichomonas musculus</name>
    <dbReference type="NCBI Taxonomy" id="1915356"/>
    <lineage>
        <taxon>Eukaryota</taxon>
        <taxon>Metamonada</taxon>
        <taxon>Parabasalia</taxon>
        <taxon>Tritrichomonadida</taxon>
        <taxon>Tritrichomonadidae</taxon>
        <taxon>Tritrichomonas</taxon>
    </lineage>
</organism>
<dbReference type="PROSITE" id="PS51845">
    <property type="entry name" value="PDEASE_I_2"/>
    <property type="match status" value="1"/>
</dbReference>
<dbReference type="SUPFAM" id="SSF55781">
    <property type="entry name" value="GAF domain-like"/>
    <property type="match status" value="2"/>
</dbReference>
<feature type="region of interest" description="Disordered" evidence="4">
    <location>
        <begin position="22"/>
        <end position="44"/>
    </location>
</feature>
<dbReference type="InterPro" id="IPR036971">
    <property type="entry name" value="PDEase_catalytic_dom_sf"/>
</dbReference>
<reference evidence="6 7" key="1">
    <citation type="submission" date="2024-04" db="EMBL/GenBank/DDBJ databases">
        <title>Tritrichomonas musculus Genome.</title>
        <authorList>
            <person name="Alves-Ferreira E."/>
            <person name="Grigg M."/>
            <person name="Lorenzi H."/>
            <person name="Galac M."/>
        </authorList>
    </citation>
    <scope>NUCLEOTIDE SEQUENCE [LARGE SCALE GENOMIC DNA]</scope>
    <source>
        <strain evidence="6 7">EAF2021</strain>
    </source>
</reference>
<keyword evidence="3" id="KW-0378">Hydrolase</keyword>
<evidence type="ECO:0000313" key="7">
    <source>
        <dbReference type="Proteomes" id="UP001470230"/>
    </source>
</evidence>
<evidence type="ECO:0000256" key="3">
    <source>
        <dbReference type="ARBA" id="ARBA00022801"/>
    </source>
</evidence>
<feature type="compositionally biased region" description="Low complexity" evidence="4">
    <location>
        <begin position="27"/>
        <end position="40"/>
    </location>
</feature>
<evidence type="ECO:0000256" key="2">
    <source>
        <dbReference type="ARBA" id="ARBA00022723"/>
    </source>
</evidence>
<keyword evidence="7" id="KW-1185">Reference proteome</keyword>
<dbReference type="CDD" id="cd00077">
    <property type="entry name" value="HDc"/>
    <property type="match status" value="1"/>
</dbReference>